<evidence type="ECO:0000313" key="2">
    <source>
        <dbReference type="EMBL" id="GKY86970.1"/>
    </source>
</evidence>
<dbReference type="Proteomes" id="UP001144205">
    <property type="component" value="Unassembled WGS sequence"/>
</dbReference>
<organism evidence="2 3">
    <name type="scientific">Sinisalibacter aestuarii</name>
    <dbReference type="NCBI Taxonomy" id="2949426"/>
    <lineage>
        <taxon>Bacteria</taxon>
        <taxon>Pseudomonadati</taxon>
        <taxon>Pseudomonadota</taxon>
        <taxon>Alphaproteobacteria</taxon>
        <taxon>Rhodobacterales</taxon>
        <taxon>Roseobacteraceae</taxon>
        <taxon>Sinisalibacter</taxon>
    </lineage>
</organism>
<accession>A0ABQ5LPQ3</accession>
<protein>
    <submittedName>
        <fullName evidence="2">Uncharacterized protein</fullName>
    </submittedName>
</protein>
<name>A0ABQ5LPQ3_9RHOB</name>
<evidence type="ECO:0000313" key="3">
    <source>
        <dbReference type="Proteomes" id="UP001144205"/>
    </source>
</evidence>
<keyword evidence="3" id="KW-1185">Reference proteome</keyword>
<feature type="region of interest" description="Disordered" evidence="1">
    <location>
        <begin position="1"/>
        <end position="66"/>
    </location>
</feature>
<reference evidence="2" key="1">
    <citation type="journal article" date="2023" name="Int. J. Syst. Evol. Microbiol.">
        <title>Sinisalibacter aestuarii sp. nov., isolated from estuarine sediment of the Arakawa River.</title>
        <authorList>
            <person name="Arafat S.T."/>
            <person name="Hirano S."/>
            <person name="Sato A."/>
            <person name="Takeuchi K."/>
            <person name="Yasuda T."/>
            <person name="Terahara T."/>
            <person name="Hamada M."/>
            <person name="Kobayashi T."/>
        </authorList>
    </citation>
    <scope>NUCLEOTIDE SEQUENCE</scope>
    <source>
        <strain evidence="2">B-399</strain>
    </source>
</reference>
<comment type="caution">
    <text evidence="2">The sequence shown here is derived from an EMBL/GenBank/DDBJ whole genome shotgun (WGS) entry which is preliminary data.</text>
</comment>
<evidence type="ECO:0000256" key="1">
    <source>
        <dbReference type="SAM" id="MobiDB-lite"/>
    </source>
</evidence>
<sequence>MTHGALRRKRGQPGEGDEARGKAGGGGEGASHRREYRGAAAPVQSLARRPGAWKMRAWTGATKARF</sequence>
<feature type="compositionally biased region" description="Basic residues" evidence="1">
    <location>
        <begin position="1"/>
        <end position="11"/>
    </location>
</feature>
<dbReference type="EMBL" id="BROH01000001">
    <property type="protein sequence ID" value="GKY86970.1"/>
    <property type="molecule type" value="Genomic_DNA"/>
</dbReference>
<gene>
    <name evidence="2" type="ORF">STA1M1_08390</name>
</gene>
<proteinExistence type="predicted"/>